<dbReference type="InterPro" id="IPR029058">
    <property type="entry name" value="AB_hydrolase_fold"/>
</dbReference>
<sequence length="545" mass="59795">MKKIFLSVSLSISLPFALTDQAATAAIPNASPPSVAAAAPASVQSAVIPLRELCDWIGVPIRWDPVQHAILAEEGDNLVSVRLSYNHEFVVEKNGQALQANGGIELNGGTTFLSHEALKKVFGIDAVWSNGHPVIATGDAKSRANAFLTRLQQGDTDGAFSLASAGFKKGSIPEGTLAWIRQLGESPRSTRGSVRTDAVHTTVTISYRTPQMSSDIEIRLNPNGQVDDLYPNLHMTGYRAPSYDLPEFYTEQSMTVGEGDHAVEARLTLPEGKGPFPVVILVQGDGELDADSTAFAQKPFRDLAVGLAGKGVAVLRMPKTTREHFVQLSSRYTIEDEFVDNTLLAAKQLTSLPEIDSSRIYAAGHSRGGWMIPRILARDSDQLLAGAIVLAGADPSYSEIESYDHPELGGMMSVDEIAYYRKELKWVQQPNFDPSNPPKEFDLPPNPYWWADIAGYEPKEEAKLRNVPMLILQGEQDFQVPLASLQGWKEAYAGRTNVEYRTYPKLTHLFTEGTLDKGLQNYMSPENVDPQVISDMADWIDQRSH</sequence>
<proteinExistence type="predicted"/>
<dbReference type="Proteomes" id="UP000564644">
    <property type="component" value="Unassembled WGS sequence"/>
</dbReference>
<dbReference type="EMBL" id="JACJVO010000018">
    <property type="protein sequence ID" value="MBB6732167.1"/>
    <property type="molecule type" value="Genomic_DNA"/>
</dbReference>
<dbReference type="RefSeq" id="WP_185129841.1">
    <property type="nucleotide sequence ID" value="NZ_JACJVO010000018.1"/>
</dbReference>
<keyword evidence="1" id="KW-0732">Signal</keyword>
<comment type="caution">
    <text evidence="4">The sequence shown here is derived from an EMBL/GenBank/DDBJ whole genome shotgun (WGS) entry which is preliminary data.</text>
</comment>
<dbReference type="InterPro" id="IPR036582">
    <property type="entry name" value="Mao_N_sf"/>
</dbReference>
<name>A0A7X0SLF7_9BACL</name>
<dbReference type="Pfam" id="PF07833">
    <property type="entry name" value="Cu_amine_oxidN1"/>
    <property type="match status" value="1"/>
</dbReference>
<evidence type="ECO:0000259" key="3">
    <source>
        <dbReference type="Pfam" id="PF07833"/>
    </source>
</evidence>
<dbReference type="GO" id="GO:0052689">
    <property type="term" value="F:carboxylic ester hydrolase activity"/>
    <property type="evidence" value="ECO:0007669"/>
    <property type="project" value="TreeGrafter"/>
</dbReference>
<feature type="signal peptide" evidence="1">
    <location>
        <begin position="1"/>
        <end position="25"/>
    </location>
</feature>
<evidence type="ECO:0000256" key="1">
    <source>
        <dbReference type="SAM" id="SignalP"/>
    </source>
</evidence>
<protein>
    <submittedName>
        <fullName evidence="4">Prolyl oligopeptidase family serine peptidase</fullName>
    </submittedName>
</protein>
<feature type="chain" id="PRO_5031062445" evidence="1">
    <location>
        <begin position="26"/>
        <end position="545"/>
    </location>
</feature>
<dbReference type="InterPro" id="IPR012854">
    <property type="entry name" value="Cu_amine_oxidase-like_N"/>
</dbReference>
<keyword evidence="5" id="KW-1185">Reference proteome</keyword>
<feature type="domain" description="Peptidase S9 prolyl oligopeptidase catalytic" evidence="2">
    <location>
        <begin position="339"/>
        <end position="513"/>
    </location>
</feature>
<dbReference type="PANTHER" id="PTHR43265:SF1">
    <property type="entry name" value="ESTERASE ESTD"/>
    <property type="match status" value="1"/>
</dbReference>
<evidence type="ECO:0000259" key="2">
    <source>
        <dbReference type="Pfam" id="PF00326"/>
    </source>
</evidence>
<organism evidence="4 5">
    <name type="scientific">Cohnella zeiphila</name>
    <dbReference type="NCBI Taxonomy" id="2761120"/>
    <lineage>
        <taxon>Bacteria</taxon>
        <taxon>Bacillati</taxon>
        <taxon>Bacillota</taxon>
        <taxon>Bacilli</taxon>
        <taxon>Bacillales</taxon>
        <taxon>Paenibacillaceae</taxon>
        <taxon>Cohnella</taxon>
    </lineage>
</organism>
<dbReference type="Gene3D" id="3.40.50.1820">
    <property type="entry name" value="alpha/beta hydrolase"/>
    <property type="match status" value="1"/>
</dbReference>
<evidence type="ECO:0000313" key="4">
    <source>
        <dbReference type="EMBL" id="MBB6732167.1"/>
    </source>
</evidence>
<dbReference type="AlphaFoldDB" id="A0A7X0SLF7"/>
<evidence type="ECO:0000313" key="5">
    <source>
        <dbReference type="Proteomes" id="UP000564644"/>
    </source>
</evidence>
<dbReference type="SUPFAM" id="SSF55383">
    <property type="entry name" value="Copper amine oxidase, domain N"/>
    <property type="match status" value="1"/>
</dbReference>
<dbReference type="InterPro" id="IPR001375">
    <property type="entry name" value="Peptidase_S9_cat"/>
</dbReference>
<dbReference type="InterPro" id="IPR053145">
    <property type="entry name" value="AB_hydrolase_Est10"/>
</dbReference>
<dbReference type="Pfam" id="PF00326">
    <property type="entry name" value="Peptidase_S9"/>
    <property type="match status" value="1"/>
</dbReference>
<reference evidence="4 5" key="1">
    <citation type="submission" date="2020-08" db="EMBL/GenBank/DDBJ databases">
        <title>Cohnella phylogeny.</title>
        <authorList>
            <person name="Dunlap C."/>
        </authorList>
    </citation>
    <scope>NUCLEOTIDE SEQUENCE [LARGE SCALE GENOMIC DNA]</scope>
    <source>
        <strain evidence="4 5">CBP 2801</strain>
    </source>
</reference>
<gene>
    <name evidence="4" type="ORF">H7C18_14695</name>
</gene>
<accession>A0A7X0SLF7</accession>
<dbReference type="SUPFAM" id="SSF53474">
    <property type="entry name" value="alpha/beta-Hydrolases"/>
    <property type="match status" value="1"/>
</dbReference>
<feature type="domain" description="Copper amine oxidase-like N-terminal" evidence="3">
    <location>
        <begin position="46"/>
        <end position="134"/>
    </location>
</feature>
<dbReference type="PANTHER" id="PTHR43265">
    <property type="entry name" value="ESTERASE ESTD"/>
    <property type="match status" value="1"/>
</dbReference>